<reference evidence="3" key="1">
    <citation type="journal article" date="2019" name="Int. J. Syst. Evol. Microbiol.">
        <title>The Global Catalogue of Microorganisms (GCM) 10K type strain sequencing project: providing services to taxonomists for standard genome sequencing and annotation.</title>
        <authorList>
            <consortium name="The Broad Institute Genomics Platform"/>
            <consortium name="The Broad Institute Genome Sequencing Center for Infectious Disease"/>
            <person name="Wu L."/>
            <person name="Ma J."/>
        </authorList>
    </citation>
    <scope>NUCLEOTIDE SEQUENCE [LARGE SCALE GENOMIC DNA]</scope>
    <source>
        <strain evidence="3">JCM 9376</strain>
    </source>
</reference>
<name>A0ABP6PN53_9ACTN</name>
<evidence type="ECO:0000313" key="2">
    <source>
        <dbReference type="EMBL" id="GAA3183950.1"/>
    </source>
</evidence>
<accession>A0ABP6PN53</accession>
<feature type="region of interest" description="Disordered" evidence="1">
    <location>
        <begin position="1"/>
        <end position="63"/>
    </location>
</feature>
<feature type="compositionally biased region" description="Basic and acidic residues" evidence="1">
    <location>
        <begin position="21"/>
        <end position="40"/>
    </location>
</feature>
<gene>
    <name evidence="2" type="ORF">GCM10010467_19680</name>
</gene>
<keyword evidence="3" id="KW-1185">Reference proteome</keyword>
<sequence length="63" mass="7162">MQDGLAQQYGHQQAEPAVPHPCERDTEWSAHRQREKEHHPVRGMMPGGHMSQGRSAHRDQGNP</sequence>
<organism evidence="2 3">
    <name type="scientific">Actinocorallia glomerata</name>
    <dbReference type="NCBI Taxonomy" id="46203"/>
    <lineage>
        <taxon>Bacteria</taxon>
        <taxon>Bacillati</taxon>
        <taxon>Actinomycetota</taxon>
        <taxon>Actinomycetes</taxon>
        <taxon>Streptosporangiales</taxon>
        <taxon>Thermomonosporaceae</taxon>
        <taxon>Actinocorallia</taxon>
    </lineage>
</organism>
<comment type="caution">
    <text evidence="2">The sequence shown here is derived from an EMBL/GenBank/DDBJ whole genome shotgun (WGS) entry which is preliminary data.</text>
</comment>
<evidence type="ECO:0000256" key="1">
    <source>
        <dbReference type="SAM" id="MobiDB-lite"/>
    </source>
</evidence>
<dbReference type="Proteomes" id="UP001501404">
    <property type="component" value="Unassembled WGS sequence"/>
</dbReference>
<protein>
    <submittedName>
        <fullName evidence="2">Uncharacterized protein</fullName>
    </submittedName>
</protein>
<dbReference type="EMBL" id="BAAAUU010000029">
    <property type="protein sequence ID" value="GAA3183950.1"/>
    <property type="molecule type" value="Genomic_DNA"/>
</dbReference>
<proteinExistence type="predicted"/>
<evidence type="ECO:0000313" key="3">
    <source>
        <dbReference type="Proteomes" id="UP001501404"/>
    </source>
</evidence>